<protein>
    <submittedName>
        <fullName evidence="2">Uncharacterized protein</fullName>
    </submittedName>
</protein>
<feature type="region of interest" description="Disordered" evidence="1">
    <location>
        <begin position="56"/>
        <end position="78"/>
    </location>
</feature>
<dbReference type="AlphaFoldDB" id="D3IVF7"/>
<proteinExistence type="predicted"/>
<organism evidence="2">
    <name type="scientific">Phyllostachys edulis</name>
    <name type="common">Tortoise shell bamboo</name>
    <name type="synonym">Bambusa edulis</name>
    <dbReference type="NCBI Taxonomy" id="38705"/>
    <lineage>
        <taxon>Eukaryota</taxon>
        <taxon>Viridiplantae</taxon>
        <taxon>Streptophyta</taxon>
        <taxon>Embryophyta</taxon>
        <taxon>Tracheophyta</taxon>
        <taxon>Spermatophyta</taxon>
        <taxon>Magnoliopsida</taxon>
        <taxon>Liliopsida</taxon>
        <taxon>Poales</taxon>
        <taxon>Poaceae</taxon>
        <taxon>BOP clade</taxon>
        <taxon>Bambusoideae</taxon>
        <taxon>Arundinarodae</taxon>
        <taxon>Arundinarieae</taxon>
        <taxon>Arundinariinae</taxon>
        <taxon>Phyllostachys</taxon>
    </lineage>
</organism>
<dbReference type="EMBL" id="GQ252823">
    <property type="protein sequence ID" value="ADB85297.1"/>
    <property type="molecule type" value="Genomic_DNA"/>
</dbReference>
<accession>D3IVF7</accession>
<name>D3IVF7_PHYED</name>
<evidence type="ECO:0000256" key="1">
    <source>
        <dbReference type="SAM" id="MobiDB-lite"/>
    </source>
</evidence>
<evidence type="ECO:0000313" key="2">
    <source>
        <dbReference type="EMBL" id="ADB85297.1"/>
    </source>
</evidence>
<sequence length="95" mass="10070">MPAALRATSQEVMVMKDGLLQRNPTGGLCKGLPLKAMSREAASYSQDALIPLVATRPGANPRGPPRPPWESTKTSQEVQRISRIVLQGHPGGPGS</sequence>
<reference evidence="2" key="1">
    <citation type="journal article" date="2010" name="J. Integr. Plant Biol.">
        <title>Insights into the bamboo genome: syntenic relationships to rice and sorghum.</title>
        <authorList>
            <person name="Gui Y.J."/>
            <person name="Zhou Y."/>
            <person name="Wang Y."/>
            <person name="Wang S."/>
            <person name="Wang S.Y."/>
            <person name="Hu Y."/>
            <person name="Bo S.P."/>
            <person name="Chen H."/>
            <person name="Zhou C.P."/>
            <person name="Ma N.X."/>
            <person name="Zhang T.Z."/>
            <person name="Fan L.J."/>
        </authorList>
    </citation>
    <scope>NUCLEOTIDE SEQUENCE</scope>
    <source>
        <tissue evidence="2">Shoot</tissue>
    </source>
</reference>